<feature type="domain" description="AB hydrolase-1" evidence="1">
    <location>
        <begin position="22"/>
        <end position="146"/>
    </location>
</feature>
<dbReference type="OrthoDB" id="9780765at2"/>
<reference evidence="2 3" key="1">
    <citation type="submission" date="2016-10" db="EMBL/GenBank/DDBJ databases">
        <authorList>
            <person name="de Groot N.N."/>
        </authorList>
    </citation>
    <scope>NUCLEOTIDE SEQUENCE [LARGE SCALE GENOMIC DNA]</scope>
    <source>
        <strain evidence="2 3">DSM 11363</strain>
    </source>
</reference>
<proteinExistence type="predicted"/>
<evidence type="ECO:0000313" key="2">
    <source>
        <dbReference type="EMBL" id="SES66068.1"/>
    </source>
</evidence>
<sequence>MKNIVAGVLNVSYRDIGPDGGPVVVLLHGFPYDIHAYDEVSARLVQAGWRCIVPYLRGYGPTRFLDSATPRSGEQAALGADLLALLDALHIPQATLAGYDWGGRAACVVAALWPERVAGLVSCDPGYNIQDIAAAEFADTAQAFENPDFVDVVVHSYRHRFGLVAGAPRYAFIQQKLAQQPMISVPTVILAGADDGVASTRDSSAAIRGFAGAVRRQVIEGVGHNVPQEAPAEFVDAITSLLKNQ</sequence>
<dbReference type="Pfam" id="PF00561">
    <property type="entry name" value="Abhydrolase_1"/>
    <property type="match status" value="1"/>
</dbReference>
<gene>
    <name evidence="2" type="ORF">SAMN05216197_101151</name>
</gene>
<dbReference type="GO" id="GO:0016020">
    <property type="term" value="C:membrane"/>
    <property type="evidence" value="ECO:0007669"/>
    <property type="project" value="TreeGrafter"/>
</dbReference>
<dbReference type="PANTHER" id="PTHR43798">
    <property type="entry name" value="MONOACYLGLYCEROL LIPASE"/>
    <property type="match status" value="1"/>
</dbReference>
<dbReference type="GO" id="GO:0003824">
    <property type="term" value="F:catalytic activity"/>
    <property type="evidence" value="ECO:0007669"/>
    <property type="project" value="InterPro"/>
</dbReference>
<dbReference type="Gene3D" id="3.40.50.1820">
    <property type="entry name" value="alpha/beta hydrolase"/>
    <property type="match status" value="1"/>
</dbReference>
<dbReference type="InterPro" id="IPR050266">
    <property type="entry name" value="AB_hydrolase_sf"/>
</dbReference>
<dbReference type="AlphaFoldDB" id="A0A1H9YB32"/>
<dbReference type="RefSeq" id="WP_074883332.1">
    <property type="nucleotide sequence ID" value="NZ_FOHW01000001.1"/>
</dbReference>
<evidence type="ECO:0000313" key="3">
    <source>
        <dbReference type="Proteomes" id="UP000182332"/>
    </source>
</evidence>
<organism evidence="2 3">
    <name type="scientific">Pseudomonas graminis</name>
    <dbReference type="NCBI Taxonomy" id="158627"/>
    <lineage>
        <taxon>Bacteria</taxon>
        <taxon>Pseudomonadati</taxon>
        <taxon>Pseudomonadota</taxon>
        <taxon>Gammaproteobacteria</taxon>
        <taxon>Pseudomonadales</taxon>
        <taxon>Pseudomonadaceae</taxon>
        <taxon>Pseudomonas</taxon>
    </lineage>
</organism>
<dbReference type="InterPro" id="IPR000073">
    <property type="entry name" value="AB_hydrolase_1"/>
</dbReference>
<name>A0A1H9YB32_9PSED</name>
<dbReference type="EMBL" id="FOHW01000001">
    <property type="protein sequence ID" value="SES66068.1"/>
    <property type="molecule type" value="Genomic_DNA"/>
</dbReference>
<accession>A0A1H9YB32</accession>
<protein>
    <submittedName>
        <fullName evidence="2">Pimeloyl-ACP methyl ester carboxylesterase</fullName>
    </submittedName>
</protein>
<evidence type="ECO:0000259" key="1">
    <source>
        <dbReference type="Pfam" id="PF00561"/>
    </source>
</evidence>
<dbReference type="PRINTS" id="PR00412">
    <property type="entry name" value="EPOXHYDRLASE"/>
</dbReference>
<dbReference type="SUPFAM" id="SSF53474">
    <property type="entry name" value="alpha/beta-Hydrolases"/>
    <property type="match status" value="1"/>
</dbReference>
<dbReference type="PANTHER" id="PTHR43798:SF33">
    <property type="entry name" value="HYDROLASE, PUTATIVE (AFU_ORTHOLOGUE AFUA_2G14860)-RELATED"/>
    <property type="match status" value="1"/>
</dbReference>
<dbReference type="Proteomes" id="UP000182332">
    <property type="component" value="Unassembled WGS sequence"/>
</dbReference>
<dbReference type="InterPro" id="IPR000639">
    <property type="entry name" value="Epox_hydrolase-like"/>
</dbReference>
<dbReference type="InterPro" id="IPR029058">
    <property type="entry name" value="AB_hydrolase_fold"/>
</dbReference>